<proteinExistence type="predicted"/>
<protein>
    <submittedName>
        <fullName evidence="1">Uncharacterized protein</fullName>
    </submittedName>
</protein>
<dbReference type="EMBL" id="BDIP01001925">
    <property type="protein sequence ID" value="GCA62973.1"/>
    <property type="molecule type" value="Genomic_DNA"/>
</dbReference>
<dbReference type="Proteomes" id="UP000265618">
    <property type="component" value="Unassembled WGS sequence"/>
</dbReference>
<accession>A0A391NWV2</accession>
<name>A0A391NWV2_9EUKA</name>
<dbReference type="AlphaFoldDB" id="A0A391NWV2"/>
<gene>
    <name evidence="1" type="ORF">KIPB_007067</name>
</gene>
<sequence>MSFERLDSRHILAQLNDDLSAELDVDEYTHPSLRVVRTLKSTRSPAPSLPLTLLGKTSRTAGISVTTCADIPAGTVLMVAKPVVSR</sequence>
<reference evidence="1 2" key="1">
    <citation type="journal article" date="2018" name="PLoS ONE">
        <title>The draft genome of Kipferlia bialata reveals reductive genome evolution in fornicate parasites.</title>
        <authorList>
            <person name="Tanifuji G."/>
            <person name="Takabayashi S."/>
            <person name="Kume K."/>
            <person name="Takagi M."/>
            <person name="Nakayama T."/>
            <person name="Kamikawa R."/>
            <person name="Inagaki Y."/>
            <person name="Hashimoto T."/>
        </authorList>
    </citation>
    <scope>NUCLEOTIDE SEQUENCE [LARGE SCALE GENOMIC DNA]</scope>
    <source>
        <strain evidence="1">NY0173</strain>
    </source>
</reference>
<organism evidence="1 2">
    <name type="scientific">Kipferlia bialata</name>
    <dbReference type="NCBI Taxonomy" id="797122"/>
    <lineage>
        <taxon>Eukaryota</taxon>
        <taxon>Metamonada</taxon>
        <taxon>Carpediemonas-like organisms</taxon>
        <taxon>Kipferlia</taxon>
    </lineage>
</organism>
<evidence type="ECO:0000313" key="1">
    <source>
        <dbReference type="EMBL" id="GCA62973.1"/>
    </source>
</evidence>
<evidence type="ECO:0000313" key="2">
    <source>
        <dbReference type="Proteomes" id="UP000265618"/>
    </source>
</evidence>
<comment type="caution">
    <text evidence="1">The sequence shown here is derived from an EMBL/GenBank/DDBJ whole genome shotgun (WGS) entry which is preliminary data.</text>
</comment>
<keyword evidence="2" id="KW-1185">Reference proteome</keyword>